<accession>A0A836B033</accession>
<dbReference type="InterPro" id="IPR036523">
    <property type="entry name" value="SurE-like_sf"/>
</dbReference>
<evidence type="ECO:0008006" key="4">
    <source>
        <dbReference type="Google" id="ProtNLM"/>
    </source>
</evidence>
<evidence type="ECO:0000256" key="1">
    <source>
        <dbReference type="SAM" id="MobiDB-lite"/>
    </source>
</evidence>
<protein>
    <recommendedName>
        <fullName evidence="4">Survival protein SurE-like phosphatase/nucleotidase domain-containing protein</fullName>
    </recommendedName>
</protein>
<feature type="compositionally biased region" description="Gly residues" evidence="1">
    <location>
        <begin position="269"/>
        <end position="286"/>
    </location>
</feature>
<keyword evidence="3" id="KW-1185">Reference proteome</keyword>
<dbReference type="AlphaFoldDB" id="A0A836B033"/>
<sequence>MQAHSSSIAADATSSTDGVCGPQLQELGLKIKELIPQVEVLVIGPEASSPTPHASSNPSSSGSPGATSAAGGAGSPLHFDAELPLRHHASAQLPLTFSLGGGASAADCVLAAADHSAGLAAGLGLSPVLLVSGVHRGPALGADLAGGAHPALALARHASLLGLPSVAACLATPTPGAPLRPAVDAAATLVAAAVACLRRGGGWPRARNMPRSHFPFPTRGRWSLGREVPLPREVRQAAAADAAAGGGAGAFAAADCWALGEDSGFWAGGNGSSSGPGSARGSGGGESAREAAAEAEAAVGSEARRLLRDAFAEGDVLLVLNTPPTWPGVAAATARSGSSRAFAAARPGVLWPCYQVEPRGLNASALARGGAGAGGSGSRTGSSRESSRSGGSSIRASDGAASPVSWQVQGNDLYGRSLPRADFGAVHDRAGAFVGQDNTAALVASSASPTVSSWTQREAGGESRVAAEAGRSGGGGGYSRSNWRQALEDSSGSAGGGTAHGHSTAADGVRTHMESPQPHALTSHVQSSSNSSSSSGSRSAAARSDGSNTPPSAASAGPFAALSSLPASFVLRRGTTLTDSALAGDVEAIMARRAAVVALPAWPYGHPFSPADRLGAAALAEGRDGLPLWLVEGEDEGRVQGR</sequence>
<proteinExistence type="predicted"/>
<feature type="region of interest" description="Disordered" evidence="1">
    <location>
        <begin position="444"/>
        <end position="557"/>
    </location>
</feature>
<dbReference type="GO" id="GO:0016787">
    <property type="term" value="F:hydrolase activity"/>
    <property type="evidence" value="ECO:0007669"/>
    <property type="project" value="InterPro"/>
</dbReference>
<feature type="compositionally biased region" description="Polar residues" evidence="1">
    <location>
        <begin position="445"/>
        <end position="456"/>
    </location>
</feature>
<evidence type="ECO:0000313" key="3">
    <source>
        <dbReference type="Proteomes" id="UP000650467"/>
    </source>
</evidence>
<comment type="caution">
    <text evidence="2">The sequence shown here is derived from an EMBL/GenBank/DDBJ whole genome shotgun (WGS) entry which is preliminary data.</text>
</comment>
<feature type="compositionally biased region" description="Gly residues" evidence="1">
    <location>
        <begin position="369"/>
        <end position="378"/>
    </location>
</feature>
<feature type="region of interest" description="Disordered" evidence="1">
    <location>
        <begin position="367"/>
        <end position="403"/>
    </location>
</feature>
<evidence type="ECO:0000313" key="2">
    <source>
        <dbReference type="EMBL" id="KAG2443661.1"/>
    </source>
</evidence>
<dbReference type="Proteomes" id="UP000650467">
    <property type="component" value="Unassembled WGS sequence"/>
</dbReference>
<dbReference type="EMBL" id="JAEHOC010000003">
    <property type="protein sequence ID" value="KAG2443661.1"/>
    <property type="molecule type" value="Genomic_DNA"/>
</dbReference>
<feature type="compositionally biased region" description="Low complexity" evidence="1">
    <location>
        <begin position="379"/>
        <end position="402"/>
    </location>
</feature>
<dbReference type="Gene3D" id="3.40.1210.10">
    <property type="entry name" value="Survival protein SurE-like phosphatase/nucleotidase"/>
    <property type="match status" value="1"/>
</dbReference>
<feature type="region of interest" description="Disordered" evidence="1">
    <location>
        <begin position="269"/>
        <end position="296"/>
    </location>
</feature>
<dbReference type="OrthoDB" id="547243at2759"/>
<feature type="region of interest" description="Disordered" evidence="1">
    <location>
        <begin position="46"/>
        <end position="73"/>
    </location>
</feature>
<feature type="compositionally biased region" description="Low complexity" evidence="1">
    <location>
        <begin position="47"/>
        <end position="70"/>
    </location>
</feature>
<reference evidence="2" key="1">
    <citation type="journal article" date="2020" name="bioRxiv">
        <title>Comparative genomics of Chlamydomonas.</title>
        <authorList>
            <person name="Craig R.J."/>
            <person name="Hasan A.R."/>
            <person name="Ness R.W."/>
            <person name="Keightley P.D."/>
        </authorList>
    </citation>
    <scope>NUCLEOTIDE SEQUENCE</scope>
    <source>
        <strain evidence="2">SAG 7.73</strain>
    </source>
</reference>
<feature type="compositionally biased region" description="Low complexity" evidence="1">
    <location>
        <begin position="527"/>
        <end position="557"/>
    </location>
</feature>
<organism evidence="2 3">
    <name type="scientific">Chlamydomonas incerta</name>
    <dbReference type="NCBI Taxonomy" id="51695"/>
    <lineage>
        <taxon>Eukaryota</taxon>
        <taxon>Viridiplantae</taxon>
        <taxon>Chlorophyta</taxon>
        <taxon>core chlorophytes</taxon>
        <taxon>Chlorophyceae</taxon>
        <taxon>CS clade</taxon>
        <taxon>Chlamydomonadales</taxon>
        <taxon>Chlamydomonadaceae</taxon>
        <taxon>Chlamydomonas</taxon>
    </lineage>
</organism>
<name>A0A836B033_CHLIN</name>
<gene>
    <name evidence="2" type="ORF">HXX76_002010</name>
</gene>